<gene>
    <name evidence="2" type="ORF">DICSQDRAFT_62395</name>
</gene>
<dbReference type="RefSeq" id="XP_007366475.1">
    <property type="nucleotide sequence ID" value="XM_007366413.1"/>
</dbReference>
<dbReference type="HOGENOM" id="CLU_2910263_0_0_1"/>
<dbReference type="Proteomes" id="UP000053319">
    <property type="component" value="Unassembled WGS sequence"/>
</dbReference>
<protein>
    <submittedName>
        <fullName evidence="2">Uncharacterized protein</fullName>
    </submittedName>
</protein>
<dbReference type="KEGG" id="dsq:DICSQDRAFT_62395"/>
<name>R7SXG7_DICSQ</name>
<reference evidence="2 3" key="1">
    <citation type="journal article" date="2012" name="Science">
        <title>The Paleozoic origin of enzymatic lignin decomposition reconstructed from 31 fungal genomes.</title>
        <authorList>
            <person name="Floudas D."/>
            <person name="Binder M."/>
            <person name="Riley R."/>
            <person name="Barry K."/>
            <person name="Blanchette R.A."/>
            <person name="Henrissat B."/>
            <person name="Martinez A.T."/>
            <person name="Otillar R."/>
            <person name="Spatafora J.W."/>
            <person name="Yadav J.S."/>
            <person name="Aerts A."/>
            <person name="Benoit I."/>
            <person name="Boyd A."/>
            <person name="Carlson A."/>
            <person name="Copeland A."/>
            <person name="Coutinho P.M."/>
            <person name="de Vries R.P."/>
            <person name="Ferreira P."/>
            <person name="Findley K."/>
            <person name="Foster B."/>
            <person name="Gaskell J."/>
            <person name="Glotzer D."/>
            <person name="Gorecki P."/>
            <person name="Heitman J."/>
            <person name="Hesse C."/>
            <person name="Hori C."/>
            <person name="Igarashi K."/>
            <person name="Jurgens J.A."/>
            <person name="Kallen N."/>
            <person name="Kersten P."/>
            <person name="Kohler A."/>
            <person name="Kuees U."/>
            <person name="Kumar T.K.A."/>
            <person name="Kuo A."/>
            <person name="LaButti K."/>
            <person name="Larrondo L.F."/>
            <person name="Lindquist E."/>
            <person name="Ling A."/>
            <person name="Lombard V."/>
            <person name="Lucas S."/>
            <person name="Lundell T."/>
            <person name="Martin R."/>
            <person name="McLaughlin D.J."/>
            <person name="Morgenstern I."/>
            <person name="Morin E."/>
            <person name="Murat C."/>
            <person name="Nagy L.G."/>
            <person name="Nolan M."/>
            <person name="Ohm R.A."/>
            <person name="Patyshakuliyeva A."/>
            <person name="Rokas A."/>
            <person name="Ruiz-Duenas F.J."/>
            <person name="Sabat G."/>
            <person name="Salamov A."/>
            <person name="Samejima M."/>
            <person name="Schmutz J."/>
            <person name="Slot J.C."/>
            <person name="St John F."/>
            <person name="Stenlid J."/>
            <person name="Sun H."/>
            <person name="Sun S."/>
            <person name="Syed K."/>
            <person name="Tsang A."/>
            <person name="Wiebenga A."/>
            <person name="Young D."/>
            <person name="Pisabarro A."/>
            <person name="Eastwood D.C."/>
            <person name="Martin F."/>
            <person name="Cullen D."/>
            <person name="Grigoriev I.V."/>
            <person name="Hibbett D.S."/>
        </authorList>
    </citation>
    <scope>NUCLEOTIDE SEQUENCE [LARGE SCALE GENOMIC DNA]</scope>
    <source>
        <strain evidence="2 3">LYAD-421 SS1</strain>
    </source>
</reference>
<organism evidence="2 3">
    <name type="scientific">Dichomitus squalens (strain LYAD-421)</name>
    <name type="common">Western red white-rot fungus</name>
    <dbReference type="NCBI Taxonomy" id="732165"/>
    <lineage>
        <taxon>Eukaryota</taxon>
        <taxon>Fungi</taxon>
        <taxon>Dikarya</taxon>
        <taxon>Basidiomycota</taxon>
        <taxon>Agaricomycotina</taxon>
        <taxon>Agaricomycetes</taxon>
        <taxon>Polyporales</taxon>
        <taxon>Polyporaceae</taxon>
        <taxon>Dichomitus</taxon>
    </lineage>
</organism>
<sequence>HTYLDGTRPFMSQGSWAVGASHSTATFSLGSRRSTALSAPALDASLRSASPGREGDGLGRRN</sequence>
<evidence type="ECO:0000313" key="2">
    <source>
        <dbReference type="EMBL" id="EJF60638.1"/>
    </source>
</evidence>
<dbReference type="EMBL" id="JH719414">
    <property type="protein sequence ID" value="EJF60638.1"/>
    <property type="molecule type" value="Genomic_DNA"/>
</dbReference>
<dbReference type="AlphaFoldDB" id="R7SXG7"/>
<dbReference type="GeneID" id="18843116"/>
<feature type="non-terminal residue" evidence="2">
    <location>
        <position position="1"/>
    </location>
</feature>
<evidence type="ECO:0000313" key="3">
    <source>
        <dbReference type="Proteomes" id="UP000053319"/>
    </source>
</evidence>
<evidence type="ECO:0000256" key="1">
    <source>
        <dbReference type="SAM" id="MobiDB-lite"/>
    </source>
</evidence>
<feature type="compositionally biased region" description="Basic and acidic residues" evidence="1">
    <location>
        <begin position="53"/>
        <end position="62"/>
    </location>
</feature>
<proteinExistence type="predicted"/>
<accession>R7SXG7</accession>
<feature type="region of interest" description="Disordered" evidence="1">
    <location>
        <begin position="41"/>
        <end position="62"/>
    </location>
</feature>